<feature type="domain" description="Glycosyltransferase subfamily 4-like N-terminal" evidence="3">
    <location>
        <begin position="18"/>
        <end position="175"/>
    </location>
</feature>
<dbReference type="PANTHER" id="PTHR46401:SF2">
    <property type="entry name" value="GLYCOSYLTRANSFERASE WBBK-RELATED"/>
    <property type="match status" value="1"/>
</dbReference>
<dbReference type="AlphaFoldDB" id="A0AA96JDH9"/>
<evidence type="ECO:0000256" key="1">
    <source>
        <dbReference type="ARBA" id="ARBA00022676"/>
    </source>
</evidence>
<keyword evidence="1" id="KW-0328">Glycosyltransferase</keyword>
<proteinExistence type="predicted"/>
<dbReference type="SUPFAM" id="SSF53756">
    <property type="entry name" value="UDP-Glycosyltransferase/glycogen phosphorylase"/>
    <property type="match status" value="1"/>
</dbReference>
<accession>A0AA96JDH9</accession>
<dbReference type="EMBL" id="CP134879">
    <property type="protein sequence ID" value="WNM24734.1"/>
    <property type="molecule type" value="Genomic_DNA"/>
</dbReference>
<name>A0AA96JDH9_9MICO</name>
<evidence type="ECO:0000256" key="2">
    <source>
        <dbReference type="ARBA" id="ARBA00022679"/>
    </source>
</evidence>
<protein>
    <submittedName>
        <fullName evidence="4">Glycosyltransferase family 1 protein</fullName>
    </submittedName>
</protein>
<organism evidence="4 5">
    <name type="scientific">Demequina capsici</name>
    <dbReference type="NCBI Taxonomy" id="3075620"/>
    <lineage>
        <taxon>Bacteria</taxon>
        <taxon>Bacillati</taxon>
        <taxon>Actinomycetota</taxon>
        <taxon>Actinomycetes</taxon>
        <taxon>Micrococcales</taxon>
        <taxon>Demequinaceae</taxon>
        <taxon>Demequina</taxon>
    </lineage>
</organism>
<gene>
    <name evidence="4" type="ORF">RN606_00870</name>
</gene>
<keyword evidence="2" id="KW-0808">Transferase</keyword>
<dbReference type="Pfam" id="PF13439">
    <property type="entry name" value="Glyco_transf_4"/>
    <property type="match status" value="1"/>
</dbReference>
<dbReference type="GO" id="GO:0009103">
    <property type="term" value="P:lipopolysaccharide biosynthetic process"/>
    <property type="evidence" value="ECO:0007669"/>
    <property type="project" value="TreeGrafter"/>
</dbReference>
<dbReference type="RefSeq" id="WP_313498918.1">
    <property type="nucleotide sequence ID" value="NZ_CP134879.1"/>
</dbReference>
<dbReference type="Pfam" id="PF13692">
    <property type="entry name" value="Glyco_trans_1_4"/>
    <property type="match status" value="1"/>
</dbReference>
<dbReference type="CDD" id="cd03809">
    <property type="entry name" value="GT4_MtfB-like"/>
    <property type="match status" value="1"/>
</dbReference>
<dbReference type="Gene3D" id="3.40.50.2000">
    <property type="entry name" value="Glycogen Phosphorylase B"/>
    <property type="match status" value="2"/>
</dbReference>
<dbReference type="GO" id="GO:0016757">
    <property type="term" value="F:glycosyltransferase activity"/>
    <property type="evidence" value="ECO:0007669"/>
    <property type="project" value="UniProtKB-KW"/>
</dbReference>
<keyword evidence="5" id="KW-1185">Reference proteome</keyword>
<evidence type="ECO:0000259" key="3">
    <source>
        <dbReference type="Pfam" id="PF13439"/>
    </source>
</evidence>
<reference evidence="4 5" key="1">
    <citation type="submission" date="2023-09" db="EMBL/GenBank/DDBJ databases">
        <title>Demequina sp. a novel bacteria isolated from Capsicum annuum.</title>
        <authorList>
            <person name="Humaira Z."/>
            <person name="Lee J."/>
            <person name="Cho D."/>
        </authorList>
    </citation>
    <scope>NUCLEOTIDE SEQUENCE [LARGE SCALE GENOMIC DNA]</scope>
    <source>
        <strain evidence="4 5">OYTSA14</strain>
    </source>
</reference>
<dbReference type="Proteomes" id="UP001304125">
    <property type="component" value="Chromosome"/>
</dbReference>
<dbReference type="PANTHER" id="PTHR46401">
    <property type="entry name" value="GLYCOSYLTRANSFERASE WBBK-RELATED"/>
    <property type="match status" value="1"/>
</dbReference>
<sequence>MPRRTLVVDLLGFTGTRGGTETYVKELLPRVASRLEGTEVVTLTGEAGVEAVRDLAPGALHVVPGVGAGKASWAWGTVAQVPRAAARREADVLWCPANFGPVTGRTPTVVTVHDAIYHAVPGKGLARVTRTATAMLASLAARHATRVLTVSDAAARDIVTHLHVQPERITVVPNGSRPPATAAAPGGRERLGIPAGRRVVATIGNAMPHKNLASLVHAVGLLPADRRPAAVIVGSGVPEALAPLVATLGLHKDVILRDWVDAATLEDVFAVADVYACVSLLEGFGLPVLDAMHRGVAVLAHDIPVLREVGGDVAVFADARDPAAFGAALVTLLDDADRLAVLAARGPAHAEPYTWDKAADAVADVLATTLHEVS</sequence>
<evidence type="ECO:0000313" key="4">
    <source>
        <dbReference type="EMBL" id="WNM24734.1"/>
    </source>
</evidence>
<evidence type="ECO:0000313" key="5">
    <source>
        <dbReference type="Proteomes" id="UP001304125"/>
    </source>
</evidence>
<dbReference type="InterPro" id="IPR028098">
    <property type="entry name" value="Glyco_trans_4-like_N"/>
</dbReference>